<dbReference type="Proteomes" id="UP000293142">
    <property type="component" value="Unassembled WGS sequence"/>
</dbReference>
<reference evidence="1 2" key="1">
    <citation type="submission" date="2019-02" db="EMBL/GenBank/DDBJ databases">
        <title>Paenibacillus sp. nov., isolated from surface-sterilized tissue of Thalictrum simplex L.</title>
        <authorList>
            <person name="Tuo L."/>
        </authorList>
    </citation>
    <scope>NUCLEOTIDE SEQUENCE [LARGE SCALE GENOMIC DNA]</scope>
    <source>
        <strain evidence="1 2">N2SHLJ1</strain>
    </source>
</reference>
<protein>
    <submittedName>
        <fullName evidence="1">Uncharacterized protein</fullName>
    </submittedName>
</protein>
<dbReference type="GO" id="GO:0016787">
    <property type="term" value="F:hydrolase activity"/>
    <property type="evidence" value="ECO:0007669"/>
    <property type="project" value="InterPro"/>
</dbReference>
<comment type="caution">
    <text evidence="1">The sequence shown here is derived from an EMBL/GenBank/DDBJ whole genome shotgun (WGS) entry which is preliminary data.</text>
</comment>
<dbReference type="SUPFAM" id="SSF51556">
    <property type="entry name" value="Metallo-dependent hydrolases"/>
    <property type="match status" value="1"/>
</dbReference>
<sequence>MSKRLVIDAYAHIGLPRFGSADDAIRHMDTHGIDRSVVTLGPKVPDIASLLQAIRQFPDRLRGIGIPFGATSEERQQLVQIQLDGGAIGIRLDKREALDNPGVLELIGERGRWAYGIDPCHNGRTARVYVEWLNRYPQARLAAPHFLKAGFDPDDVQQAGPEIRELLRHERFYGILSRHGAMGSKMVYPHRDFVPWLRFIMEHMDAKRLLWGSEYPVLYWRNETVDEALEWLRHALPELSADTFHAYCGANAAVLFADMPASSPDTAIPVWVAEQFEYNRPVPLFPRGLDMPVHVYAPLMEQYLLHKQTDSQLRFADFVLSRSAGLKPTLIDIEGS</sequence>
<keyword evidence="2" id="KW-1185">Reference proteome</keyword>
<dbReference type="InterPro" id="IPR032466">
    <property type="entry name" value="Metal_Hydrolase"/>
</dbReference>
<gene>
    <name evidence="1" type="ORF">EYB31_12855</name>
</gene>
<organism evidence="1 2">
    <name type="scientific">Paenibacillus thalictri</name>
    <dbReference type="NCBI Taxonomy" id="2527873"/>
    <lineage>
        <taxon>Bacteria</taxon>
        <taxon>Bacillati</taxon>
        <taxon>Bacillota</taxon>
        <taxon>Bacilli</taxon>
        <taxon>Bacillales</taxon>
        <taxon>Paenibacillaceae</taxon>
        <taxon>Paenibacillus</taxon>
    </lineage>
</organism>
<name>A0A4V2J4C6_9BACL</name>
<dbReference type="AlphaFoldDB" id="A0A4V2J4C6"/>
<dbReference type="OrthoDB" id="2533500at2"/>
<accession>A0A4V2J4C6</accession>
<proteinExistence type="predicted"/>
<dbReference type="RefSeq" id="WP_131013738.1">
    <property type="nucleotide sequence ID" value="NZ_SIRE01000008.1"/>
</dbReference>
<dbReference type="Gene3D" id="3.20.20.140">
    <property type="entry name" value="Metal-dependent hydrolases"/>
    <property type="match status" value="1"/>
</dbReference>
<dbReference type="EMBL" id="SIRE01000008">
    <property type="protein sequence ID" value="TBL79102.1"/>
    <property type="molecule type" value="Genomic_DNA"/>
</dbReference>
<evidence type="ECO:0000313" key="1">
    <source>
        <dbReference type="EMBL" id="TBL79102.1"/>
    </source>
</evidence>
<evidence type="ECO:0000313" key="2">
    <source>
        <dbReference type="Proteomes" id="UP000293142"/>
    </source>
</evidence>